<dbReference type="InterPro" id="IPR014756">
    <property type="entry name" value="Ig_E-set"/>
</dbReference>
<evidence type="ECO:0000259" key="2">
    <source>
        <dbReference type="Pfam" id="PF07250"/>
    </source>
</evidence>
<dbReference type="InterPro" id="IPR013783">
    <property type="entry name" value="Ig-like_fold"/>
</dbReference>
<dbReference type="CDD" id="cd02851">
    <property type="entry name" value="E_set_GO_C"/>
    <property type="match status" value="1"/>
</dbReference>
<dbReference type="InterPro" id="IPR009880">
    <property type="entry name" value="Glyoxal_oxidase_N"/>
</dbReference>
<evidence type="ECO:0000313" key="5">
    <source>
        <dbReference type="Proteomes" id="UP000620596"/>
    </source>
</evidence>
<dbReference type="SUPFAM" id="SSF81296">
    <property type="entry name" value="E set domains"/>
    <property type="match status" value="1"/>
</dbReference>
<evidence type="ECO:0008006" key="6">
    <source>
        <dbReference type="Google" id="ProtNLM"/>
    </source>
</evidence>
<dbReference type="EMBL" id="BMIG01000001">
    <property type="protein sequence ID" value="GGA86607.1"/>
    <property type="molecule type" value="Genomic_DNA"/>
</dbReference>
<sequence length="556" mass="59682">MRLVQCEVERGVRKVSAAGILKSADQTLKDDEAAKQAAFKIRKNKPADLRGLGGGSALAEPGGTPTLAAAAGSLDPATMGRWSDPFIIPVVGVAAVLLHTGKVMFWSYDPVDYHNPANSKNGVAFIWNPASRTGYNIPPPENVWCAGQTILSDGRVYLAGGNLRYPDPNALGGATNWAGTLTNYTFNPLNELWAKQPDMVRGRWYPTVTQLADNRIVITSGMDETGSGAITNAVEVLTPDSNMNGIGTIQVVSTHNASGLYPLQFLLPSGQMLEAGPNAASSFQLNPATWNWSSLPRMKSDHYYLGNGISYTDTSTAQPRQLIMVAGGHTEKVPLAANEWLDGFNPALGWNTYPQWQTPRHNANTVILPDGTLLTVGGNKGLYGYENAEFSTELYSKAAIDTTGTWLKLAPHTIQAAYHSTAILLPDATVLLSQDDMDYSAQAAFQHKAQVYSPPYLFKGPQPTITAAPTNVTYGQSFNISTDRSDMVSAVLVAPGATTHGNDMHQRAIKLRVQPRSNGLTAVVPSSSALVPPGYYMLFVMDSQGIPSVAKFVRVA</sequence>
<keyword evidence="1" id="KW-0732">Signal</keyword>
<dbReference type="PANTHER" id="PTHR32208">
    <property type="entry name" value="SECRETED PROTEIN-RELATED"/>
    <property type="match status" value="1"/>
</dbReference>
<reference evidence="4" key="2">
    <citation type="submission" date="2020-09" db="EMBL/GenBank/DDBJ databases">
        <authorList>
            <person name="Sun Q."/>
            <person name="Zhou Y."/>
        </authorList>
    </citation>
    <scope>NUCLEOTIDE SEQUENCE</scope>
    <source>
        <strain evidence="4">CGMCC 1.15322</strain>
    </source>
</reference>
<dbReference type="Gene3D" id="2.130.10.80">
    <property type="entry name" value="Galactose oxidase/kelch, beta-propeller"/>
    <property type="match status" value="1"/>
</dbReference>
<comment type="caution">
    <text evidence="4">The sequence shown here is derived from an EMBL/GenBank/DDBJ whole genome shotgun (WGS) entry which is preliminary data.</text>
</comment>
<dbReference type="Pfam" id="PF07250">
    <property type="entry name" value="Glyoxal_oxid_N"/>
    <property type="match status" value="1"/>
</dbReference>
<dbReference type="Gene3D" id="2.60.40.10">
    <property type="entry name" value="Immunoglobulins"/>
    <property type="match status" value="1"/>
</dbReference>
<gene>
    <name evidence="4" type="ORF">GCM10011496_04050</name>
</gene>
<evidence type="ECO:0000259" key="3">
    <source>
        <dbReference type="Pfam" id="PF09118"/>
    </source>
</evidence>
<protein>
    <recommendedName>
        <fullName evidence="6">Galactose oxidase</fullName>
    </recommendedName>
</protein>
<dbReference type="InterPro" id="IPR037293">
    <property type="entry name" value="Gal_Oxidase_central_sf"/>
</dbReference>
<evidence type="ECO:0000256" key="1">
    <source>
        <dbReference type="ARBA" id="ARBA00022729"/>
    </source>
</evidence>
<dbReference type="Proteomes" id="UP000620596">
    <property type="component" value="Unassembled WGS sequence"/>
</dbReference>
<dbReference type="InterPro" id="IPR011043">
    <property type="entry name" value="Gal_Oxase/kelch_b-propeller"/>
</dbReference>
<organism evidence="4 5">
    <name type="scientific">Polaromonas eurypsychrophila</name>
    <dbReference type="NCBI Taxonomy" id="1614635"/>
    <lineage>
        <taxon>Bacteria</taxon>
        <taxon>Pseudomonadati</taxon>
        <taxon>Pseudomonadota</taxon>
        <taxon>Betaproteobacteria</taxon>
        <taxon>Burkholderiales</taxon>
        <taxon>Comamonadaceae</taxon>
        <taxon>Polaromonas</taxon>
    </lineage>
</organism>
<dbReference type="PANTHER" id="PTHR32208:SF21">
    <property type="entry name" value="LOW QUALITY PROTEIN: ALDEHYDE OXIDASE GLOX-LIKE"/>
    <property type="match status" value="1"/>
</dbReference>
<reference evidence="4" key="1">
    <citation type="journal article" date="2014" name="Int. J. Syst. Evol. Microbiol.">
        <title>Complete genome sequence of Corynebacterium casei LMG S-19264T (=DSM 44701T), isolated from a smear-ripened cheese.</title>
        <authorList>
            <consortium name="US DOE Joint Genome Institute (JGI-PGF)"/>
            <person name="Walter F."/>
            <person name="Albersmeier A."/>
            <person name="Kalinowski J."/>
            <person name="Ruckert C."/>
        </authorList>
    </citation>
    <scope>NUCLEOTIDE SEQUENCE</scope>
    <source>
        <strain evidence="4">CGMCC 1.15322</strain>
    </source>
</reference>
<dbReference type="InterPro" id="IPR015202">
    <property type="entry name" value="GO-like_E_set"/>
</dbReference>
<name>A0A916S6B2_9BURK</name>
<dbReference type="SUPFAM" id="SSF50965">
    <property type="entry name" value="Galactose oxidase, central domain"/>
    <property type="match status" value="1"/>
</dbReference>
<keyword evidence="5" id="KW-1185">Reference proteome</keyword>
<feature type="domain" description="Galactose oxidase-like Early set" evidence="3">
    <location>
        <begin position="463"/>
        <end position="555"/>
    </location>
</feature>
<accession>A0A916S6B2</accession>
<dbReference type="Pfam" id="PF09118">
    <property type="entry name" value="GO-like_E_set"/>
    <property type="match status" value="1"/>
</dbReference>
<evidence type="ECO:0000313" key="4">
    <source>
        <dbReference type="EMBL" id="GGA86607.1"/>
    </source>
</evidence>
<feature type="domain" description="Glyoxal oxidase N-terminal" evidence="2">
    <location>
        <begin position="142"/>
        <end position="456"/>
    </location>
</feature>
<dbReference type="AlphaFoldDB" id="A0A916S6B2"/>
<proteinExistence type="predicted"/>